<accession>A3D155</accession>
<gene>
    <name evidence="1" type="ordered locus">Sbal_0944</name>
</gene>
<dbReference type="OrthoDB" id="957799at2"/>
<protein>
    <submittedName>
        <fullName evidence="1">Uncharacterized protein</fullName>
    </submittedName>
</protein>
<dbReference type="RefSeq" id="WP_011846005.1">
    <property type="nucleotide sequence ID" value="NC_009052.1"/>
</dbReference>
<dbReference type="HOGENOM" id="CLU_160027_0_0_6"/>
<name>A3D155_SHEB5</name>
<dbReference type="AlphaFoldDB" id="A3D155"/>
<reference evidence="1 2" key="1">
    <citation type="submission" date="2007-02" db="EMBL/GenBank/DDBJ databases">
        <title>Complete sequence of chromosome of Shewanella baltica OS155.</title>
        <authorList>
            <consortium name="US DOE Joint Genome Institute"/>
            <person name="Copeland A."/>
            <person name="Lucas S."/>
            <person name="Lapidus A."/>
            <person name="Barry K."/>
            <person name="Detter J.C."/>
            <person name="Glavina del Rio T."/>
            <person name="Hammon N."/>
            <person name="Israni S."/>
            <person name="Dalin E."/>
            <person name="Tice H."/>
            <person name="Pitluck S."/>
            <person name="Sims D.R."/>
            <person name="Brettin T."/>
            <person name="Bruce D."/>
            <person name="Han C."/>
            <person name="Tapia R."/>
            <person name="Brainard J."/>
            <person name="Schmutz J."/>
            <person name="Larimer F."/>
            <person name="Land M."/>
            <person name="Hauser L."/>
            <person name="Kyrpides N."/>
            <person name="Mikhailova N."/>
            <person name="Brettar I."/>
            <person name="Klappenbach J."/>
            <person name="Konstantinidis K."/>
            <person name="Rodrigues J."/>
            <person name="Tiedje J."/>
            <person name="Richardson P."/>
        </authorList>
    </citation>
    <scope>NUCLEOTIDE SEQUENCE [LARGE SCALE GENOMIC DNA]</scope>
    <source>
        <strain evidence="2">OS155 / ATCC BAA-1091</strain>
    </source>
</reference>
<dbReference type="STRING" id="325240.Sbal_0944"/>
<sequence>MDTKLFFQNGKLTLDINPCEIRMSHWVYAPVLTHTEMAEVLFDLSGMCWDLQFADERGDEIILELALYSDVAKVFTLVLNISKGQASLNGDIFSIHDVRKVLGNIT</sequence>
<evidence type="ECO:0000313" key="2">
    <source>
        <dbReference type="Proteomes" id="UP000001557"/>
    </source>
</evidence>
<proteinExistence type="predicted"/>
<evidence type="ECO:0000313" key="1">
    <source>
        <dbReference type="EMBL" id="ABN60468.1"/>
    </source>
</evidence>
<organism evidence="1 2">
    <name type="scientific">Shewanella baltica (strain OS155 / ATCC BAA-1091)</name>
    <dbReference type="NCBI Taxonomy" id="325240"/>
    <lineage>
        <taxon>Bacteria</taxon>
        <taxon>Pseudomonadati</taxon>
        <taxon>Pseudomonadota</taxon>
        <taxon>Gammaproteobacteria</taxon>
        <taxon>Alteromonadales</taxon>
        <taxon>Shewanellaceae</taxon>
        <taxon>Shewanella</taxon>
    </lineage>
</organism>
<keyword evidence="2" id="KW-1185">Reference proteome</keyword>
<dbReference type="Proteomes" id="UP000001557">
    <property type="component" value="Chromosome"/>
</dbReference>
<dbReference type="EMBL" id="CP000563">
    <property type="protein sequence ID" value="ABN60468.1"/>
    <property type="molecule type" value="Genomic_DNA"/>
</dbReference>
<dbReference type="KEGG" id="sbl:Sbal_0944"/>